<accession>A0A4Y8PC09</accession>
<name>A0A4Y8PC09_9BACT</name>
<proteinExistence type="predicted"/>
<evidence type="ECO:0000313" key="1">
    <source>
        <dbReference type="EMBL" id="TFE68719.1"/>
    </source>
</evidence>
<protein>
    <submittedName>
        <fullName evidence="1">Uncharacterized protein</fullName>
    </submittedName>
</protein>
<comment type="caution">
    <text evidence="1">The sequence shown here is derived from an EMBL/GenBank/DDBJ whole genome shotgun (WGS) entry which is preliminary data.</text>
</comment>
<organism evidence="1 2">
    <name type="scientific">Methylacidiphilum caldifontis</name>
    <dbReference type="NCBI Taxonomy" id="2795386"/>
    <lineage>
        <taxon>Bacteria</taxon>
        <taxon>Pseudomonadati</taxon>
        <taxon>Verrucomicrobiota</taxon>
        <taxon>Methylacidiphilae</taxon>
        <taxon>Methylacidiphilales</taxon>
        <taxon>Methylacidiphilaceae</taxon>
        <taxon>Methylacidiphilum (ex Ratnadevi et al. 2023)</taxon>
    </lineage>
</organism>
<dbReference type="RefSeq" id="WP_134440016.1">
    <property type="nucleotide sequence ID" value="NZ_LXQC01000138.1"/>
</dbReference>
<dbReference type="OrthoDB" id="190299at2"/>
<gene>
    <name evidence="1" type="ORF">A7Q10_07870</name>
</gene>
<reference evidence="1 2" key="1">
    <citation type="submission" date="2016-05" db="EMBL/GenBank/DDBJ databases">
        <title>Diversity and Homogeneity among Thermoacidophilic Verrucomicrobia Methanotrophs Linked with Geographical Origin.</title>
        <authorList>
            <person name="Erikstad H.-A."/>
            <person name="Smestad N.B."/>
            <person name="Ceballos R.M."/>
            <person name="Birkeland N.-K."/>
        </authorList>
    </citation>
    <scope>NUCLEOTIDE SEQUENCE [LARGE SCALE GENOMIC DNA]</scope>
    <source>
        <strain evidence="1 2">Phi</strain>
    </source>
</reference>
<dbReference type="Proteomes" id="UP000297713">
    <property type="component" value="Unassembled WGS sequence"/>
</dbReference>
<evidence type="ECO:0000313" key="2">
    <source>
        <dbReference type="Proteomes" id="UP000297713"/>
    </source>
</evidence>
<dbReference type="EMBL" id="LXQC01000138">
    <property type="protein sequence ID" value="TFE68719.1"/>
    <property type="molecule type" value="Genomic_DNA"/>
</dbReference>
<keyword evidence="2" id="KW-1185">Reference proteome</keyword>
<dbReference type="AlphaFoldDB" id="A0A4Y8PC09"/>
<sequence length="166" mass="19002">MKKSLCLLCLVCLLSSVYGIEPSLLLPNLSPRLAKYLESLPQNAQKEITSIFKENLSYDLIGEKKVEDDPSKRIVEIDEATEASHGILVFEITSNSGRFLYLNDLPYKIPLSELSQSEKLTIALIFAEHEKKIFIDRNWGRMWFDPPSAMTDIQKEAYLKLELIHN</sequence>